<feature type="domain" description="CW-type" evidence="11">
    <location>
        <begin position="60"/>
        <end position="115"/>
    </location>
</feature>
<dbReference type="InterPro" id="IPR016177">
    <property type="entry name" value="DNA-bd_dom_sf"/>
</dbReference>
<dbReference type="EMBL" id="JABCRI010000020">
    <property type="protein sequence ID" value="KAF8387966.1"/>
    <property type="molecule type" value="Genomic_DNA"/>
</dbReference>
<evidence type="ECO:0000256" key="4">
    <source>
        <dbReference type="ARBA" id="ARBA00022833"/>
    </source>
</evidence>
<feature type="region of interest" description="Disordered" evidence="9">
    <location>
        <begin position="197"/>
        <end position="220"/>
    </location>
</feature>
<keyword evidence="6" id="KW-0238">DNA-binding</keyword>
<dbReference type="Pfam" id="PF01429">
    <property type="entry name" value="MBD"/>
    <property type="match status" value="1"/>
</dbReference>
<dbReference type="SMART" id="SM00391">
    <property type="entry name" value="MBD"/>
    <property type="match status" value="1"/>
</dbReference>
<comment type="subcellular location">
    <subcellularLocation>
        <location evidence="1">Nucleus</location>
    </subcellularLocation>
</comment>
<dbReference type="Pfam" id="PF07496">
    <property type="entry name" value="zf-CW"/>
    <property type="match status" value="1"/>
</dbReference>
<evidence type="ECO:0000313" key="13">
    <source>
        <dbReference type="Proteomes" id="UP000655225"/>
    </source>
</evidence>
<dbReference type="InterPro" id="IPR001739">
    <property type="entry name" value="Methyl_CpG_DNA-bd"/>
</dbReference>
<evidence type="ECO:0000256" key="6">
    <source>
        <dbReference type="ARBA" id="ARBA00023125"/>
    </source>
</evidence>
<dbReference type="PROSITE" id="PS50982">
    <property type="entry name" value="MBD"/>
    <property type="match status" value="1"/>
</dbReference>
<dbReference type="GO" id="GO:0005634">
    <property type="term" value="C:nucleus"/>
    <property type="evidence" value="ECO:0007669"/>
    <property type="project" value="UniProtKB-SubCell"/>
</dbReference>
<keyword evidence="13" id="KW-1185">Reference proteome</keyword>
<evidence type="ECO:0000259" key="11">
    <source>
        <dbReference type="PROSITE" id="PS51050"/>
    </source>
</evidence>
<dbReference type="Gene3D" id="3.30.890.10">
    <property type="entry name" value="Methyl-cpg-binding Protein 2, Chain A"/>
    <property type="match status" value="1"/>
</dbReference>
<dbReference type="AlphaFoldDB" id="A0A834YLP9"/>
<dbReference type="OMA" id="DANQDYK"/>
<evidence type="ECO:0000256" key="9">
    <source>
        <dbReference type="SAM" id="MobiDB-lite"/>
    </source>
</evidence>
<organism evidence="12 13">
    <name type="scientific">Tetracentron sinense</name>
    <name type="common">Spur-leaf</name>
    <dbReference type="NCBI Taxonomy" id="13715"/>
    <lineage>
        <taxon>Eukaryota</taxon>
        <taxon>Viridiplantae</taxon>
        <taxon>Streptophyta</taxon>
        <taxon>Embryophyta</taxon>
        <taxon>Tracheophyta</taxon>
        <taxon>Spermatophyta</taxon>
        <taxon>Magnoliopsida</taxon>
        <taxon>Trochodendrales</taxon>
        <taxon>Trochodendraceae</taxon>
        <taxon>Tetracentron</taxon>
    </lineage>
</organism>
<dbReference type="PANTHER" id="PTHR12396">
    <property type="entry name" value="METHYL-CPG BINDING PROTEIN, MBD"/>
    <property type="match status" value="1"/>
</dbReference>
<dbReference type="Proteomes" id="UP000655225">
    <property type="component" value="Unassembled WGS sequence"/>
</dbReference>
<evidence type="ECO:0000313" key="12">
    <source>
        <dbReference type="EMBL" id="KAF8387966.1"/>
    </source>
</evidence>
<dbReference type="GO" id="GO:0003677">
    <property type="term" value="F:DNA binding"/>
    <property type="evidence" value="ECO:0007669"/>
    <property type="project" value="UniProtKB-KW"/>
</dbReference>
<gene>
    <name evidence="12" type="ORF">HHK36_026632</name>
</gene>
<keyword evidence="3" id="KW-0863">Zinc-finger</keyword>
<name>A0A834YLP9_TETSI</name>
<evidence type="ECO:0000256" key="5">
    <source>
        <dbReference type="ARBA" id="ARBA00023015"/>
    </source>
</evidence>
<reference evidence="12 13" key="1">
    <citation type="submission" date="2020-04" db="EMBL/GenBank/DDBJ databases">
        <title>Plant Genome Project.</title>
        <authorList>
            <person name="Zhang R.-G."/>
        </authorList>
    </citation>
    <scope>NUCLEOTIDE SEQUENCE [LARGE SCALE GENOMIC DNA]</scope>
    <source>
        <strain evidence="12">YNK0</strain>
        <tissue evidence="12">Leaf</tissue>
    </source>
</reference>
<evidence type="ECO:0000256" key="1">
    <source>
        <dbReference type="ARBA" id="ARBA00004123"/>
    </source>
</evidence>
<evidence type="ECO:0000259" key="10">
    <source>
        <dbReference type="PROSITE" id="PS50982"/>
    </source>
</evidence>
<keyword evidence="2" id="KW-0479">Metal-binding</keyword>
<keyword evidence="4" id="KW-0862">Zinc</keyword>
<dbReference type="InterPro" id="IPR011124">
    <property type="entry name" value="Znf_CW"/>
</dbReference>
<evidence type="ECO:0000256" key="2">
    <source>
        <dbReference type="ARBA" id="ARBA00022723"/>
    </source>
</evidence>
<keyword evidence="8" id="KW-0539">Nucleus</keyword>
<dbReference type="CDD" id="cd01396">
    <property type="entry name" value="MeCP2_MBD"/>
    <property type="match status" value="1"/>
</dbReference>
<proteinExistence type="predicted"/>
<dbReference type="GO" id="GO:0008270">
    <property type="term" value="F:zinc ion binding"/>
    <property type="evidence" value="ECO:0007669"/>
    <property type="project" value="UniProtKB-KW"/>
</dbReference>
<accession>A0A834YLP9</accession>
<evidence type="ECO:0000256" key="3">
    <source>
        <dbReference type="ARBA" id="ARBA00022771"/>
    </source>
</evidence>
<evidence type="ECO:0000256" key="7">
    <source>
        <dbReference type="ARBA" id="ARBA00023163"/>
    </source>
</evidence>
<dbReference type="Gene3D" id="3.30.40.100">
    <property type="match status" value="1"/>
</dbReference>
<dbReference type="SUPFAM" id="SSF54171">
    <property type="entry name" value="DNA-binding domain"/>
    <property type="match status" value="1"/>
</dbReference>
<sequence>MGPLLAFDLCEAVQDGCSVSLRPQEISIKSLSCVLIKEFIFPILSAPVLYSFPDKSPSAKSSIDMYAVQCGKCFKWRVIPTQEQFEDIRSRFIEDPWLCNKKPDVSCDDPADIEYDATRTWVVDKPNLPKTPVGYERWLVLRKDYSKMDAYYSTPMGRKARCRTDIEKFLKSNPKYKEVAASDFSFTVPKVMEDTIPRKTNGKGSAVGSKRMKLSNMDDV</sequence>
<protein>
    <submittedName>
        <fullName evidence="12">Uncharacterized protein</fullName>
    </submittedName>
</protein>
<keyword evidence="5" id="KW-0805">Transcription regulation</keyword>
<dbReference type="PROSITE" id="PS51050">
    <property type="entry name" value="ZF_CW"/>
    <property type="match status" value="1"/>
</dbReference>
<comment type="caution">
    <text evidence="12">The sequence shown here is derived from an EMBL/GenBank/DDBJ whole genome shotgun (WGS) entry which is preliminary data.</text>
</comment>
<dbReference type="PANTHER" id="PTHR12396:SF10">
    <property type="entry name" value="METHYL-CPG-BINDING DOMAIN-CONTAINING PROTEIN 1-RELATED"/>
    <property type="match status" value="1"/>
</dbReference>
<keyword evidence="7" id="KW-0804">Transcription</keyword>
<evidence type="ECO:0000256" key="8">
    <source>
        <dbReference type="ARBA" id="ARBA00023242"/>
    </source>
</evidence>
<dbReference type="OrthoDB" id="10072024at2759"/>
<feature type="domain" description="MBD" evidence="10">
    <location>
        <begin position="121"/>
        <end position="191"/>
    </location>
</feature>